<proteinExistence type="inferred from homology"/>
<comment type="similarity">
    <text evidence="1">Belongs to the short-chain dehydrogenases/reductases (SDR) family.</text>
</comment>
<dbReference type="STRING" id="1212489.Ldro_1139"/>
<keyword evidence="3" id="KW-1185">Reference proteome</keyword>
<gene>
    <name evidence="2" type="ORF">Ldro_1139</name>
</gene>
<dbReference type="EC" id="1.1.1.184" evidence="2"/>
<accession>A0A0W0SVZ4</accession>
<evidence type="ECO:0000313" key="2">
    <source>
        <dbReference type="EMBL" id="KTC87520.1"/>
    </source>
</evidence>
<comment type="caution">
    <text evidence="2">The sequence shown here is derived from an EMBL/GenBank/DDBJ whole genome shotgun (WGS) entry which is preliminary data.</text>
</comment>
<dbReference type="Proteomes" id="UP000054736">
    <property type="component" value="Unassembled WGS sequence"/>
</dbReference>
<dbReference type="InterPro" id="IPR036291">
    <property type="entry name" value="NAD(P)-bd_dom_sf"/>
</dbReference>
<dbReference type="Pfam" id="PF00106">
    <property type="entry name" value="adh_short"/>
    <property type="match status" value="1"/>
</dbReference>
<dbReference type="GO" id="GO:0004090">
    <property type="term" value="F:carbonyl reductase (NADPH) activity"/>
    <property type="evidence" value="ECO:0007669"/>
    <property type="project" value="UniProtKB-EC"/>
</dbReference>
<keyword evidence="2" id="KW-0560">Oxidoreductase</keyword>
<dbReference type="PATRIC" id="fig|1212489.4.peg.1201"/>
<dbReference type="PANTHER" id="PTHR45458">
    <property type="entry name" value="SHORT-CHAIN DEHYDROGENASE/REDUCTASE SDR"/>
    <property type="match status" value="1"/>
</dbReference>
<dbReference type="PANTHER" id="PTHR45458:SF1">
    <property type="entry name" value="SHORT CHAIN DEHYDROGENASE"/>
    <property type="match status" value="1"/>
</dbReference>
<dbReference type="AlphaFoldDB" id="A0A0W0SVZ4"/>
<dbReference type="InterPro" id="IPR002347">
    <property type="entry name" value="SDR_fam"/>
</dbReference>
<dbReference type="Gene3D" id="3.40.50.720">
    <property type="entry name" value="NAD(P)-binding Rossmann-like Domain"/>
    <property type="match status" value="1"/>
</dbReference>
<evidence type="ECO:0000313" key="3">
    <source>
        <dbReference type="Proteomes" id="UP000054736"/>
    </source>
</evidence>
<dbReference type="PRINTS" id="PR00080">
    <property type="entry name" value="SDRFAMILY"/>
</dbReference>
<sequence length="231" mass="24974">MKTILITGASRGLGLEFARQLSAQGENVIATCRHPAGASVLQDLGKKRDNLSIITLDVSDERSIARLVDLLGDRPIDWLINNAGITGTQGVTIGNIERENFLNVMNVNCFGALKVSEALLPNLLKSEDKLIVNMTSRLGSISDNQWGRAYAYRASKAALNCVMHAFAMDVAELGVKVLLLHPGWVQTELGGSQADIDAATSITAMLKVIEANKTNSHADVMHTYEGKTVDW</sequence>
<dbReference type="CDD" id="cd05325">
    <property type="entry name" value="carb_red_sniffer_like_SDR_c"/>
    <property type="match status" value="1"/>
</dbReference>
<dbReference type="SUPFAM" id="SSF51735">
    <property type="entry name" value="NAD(P)-binding Rossmann-fold domains"/>
    <property type="match status" value="1"/>
</dbReference>
<dbReference type="PRINTS" id="PR00081">
    <property type="entry name" value="GDHRDH"/>
</dbReference>
<organism evidence="2 3">
    <name type="scientific">Legionella drozanskii LLAP-1</name>
    <dbReference type="NCBI Taxonomy" id="1212489"/>
    <lineage>
        <taxon>Bacteria</taxon>
        <taxon>Pseudomonadati</taxon>
        <taxon>Pseudomonadota</taxon>
        <taxon>Gammaproteobacteria</taxon>
        <taxon>Legionellales</taxon>
        <taxon>Legionellaceae</taxon>
        <taxon>Legionella</taxon>
    </lineage>
</organism>
<dbReference type="EMBL" id="LNXY01000020">
    <property type="protein sequence ID" value="KTC87520.1"/>
    <property type="molecule type" value="Genomic_DNA"/>
</dbReference>
<name>A0A0W0SVZ4_9GAMM</name>
<dbReference type="RefSeq" id="WP_065235914.1">
    <property type="nucleotide sequence ID" value="NZ_CAAAIU010000007.1"/>
</dbReference>
<protein>
    <submittedName>
        <fullName evidence="2">Oxidoreductase</fullName>
        <ecNumber evidence="2">1.1.1.184</ecNumber>
    </submittedName>
</protein>
<reference evidence="2 3" key="1">
    <citation type="submission" date="2015-11" db="EMBL/GenBank/DDBJ databases">
        <title>Genomic analysis of 38 Legionella species identifies large and diverse effector repertoires.</title>
        <authorList>
            <person name="Burstein D."/>
            <person name="Amaro F."/>
            <person name="Zusman T."/>
            <person name="Lifshitz Z."/>
            <person name="Cohen O."/>
            <person name="Gilbert J.A."/>
            <person name="Pupko T."/>
            <person name="Shuman H.A."/>
            <person name="Segal G."/>
        </authorList>
    </citation>
    <scope>NUCLEOTIDE SEQUENCE [LARGE SCALE GENOMIC DNA]</scope>
    <source>
        <strain evidence="2 3">ATCC 700990</strain>
    </source>
</reference>
<dbReference type="InterPro" id="IPR052184">
    <property type="entry name" value="SDR_enzymes"/>
</dbReference>
<evidence type="ECO:0000256" key="1">
    <source>
        <dbReference type="RuleBase" id="RU000363"/>
    </source>
</evidence>